<evidence type="ECO:0000313" key="2">
    <source>
        <dbReference type="Proteomes" id="UP000004994"/>
    </source>
</evidence>
<dbReference type="Gramene" id="Solyc03g063020.1.1">
    <property type="protein sequence ID" value="Solyc03g063020.1.1.1"/>
    <property type="gene ID" value="Solyc03g063020.1"/>
</dbReference>
<accession>A0A3Q7FIG7</accession>
<dbReference type="EnsemblPlants" id="Solyc03g063020.1.1">
    <property type="protein sequence ID" value="Solyc03g063020.1.1.1"/>
    <property type="gene ID" value="Solyc03g063020.1"/>
</dbReference>
<dbReference type="AlphaFoldDB" id="A0A3Q7FIG7"/>
<dbReference type="Proteomes" id="UP000004994">
    <property type="component" value="Chromosome 3"/>
</dbReference>
<keyword evidence="2" id="KW-1185">Reference proteome</keyword>
<dbReference type="OMA" id="MENSAEQ"/>
<name>A0A3Q7FIG7_SOLLC</name>
<sequence>MGEILDRFRAQLCVAIEKEVVATTSLTHGFINSLQPCLLVSSKPLLVILRLTPFGASIMVLLPTFHENVQNFENNFRVLIHSPR</sequence>
<evidence type="ECO:0000313" key="1">
    <source>
        <dbReference type="EnsemblPlants" id="Solyc03g063020.1.1.1"/>
    </source>
</evidence>
<dbReference type="PaxDb" id="4081-Solyc03g063020.1.1"/>
<reference evidence="1" key="1">
    <citation type="journal article" date="2012" name="Nature">
        <title>The tomato genome sequence provides insights into fleshy fruit evolution.</title>
        <authorList>
            <consortium name="Tomato Genome Consortium"/>
        </authorList>
    </citation>
    <scope>NUCLEOTIDE SEQUENCE [LARGE SCALE GENOMIC DNA]</scope>
    <source>
        <strain evidence="1">cv. Heinz 1706</strain>
    </source>
</reference>
<dbReference type="InParanoid" id="A0A3Q7FIG7"/>
<reference evidence="1" key="2">
    <citation type="submission" date="2019-01" db="UniProtKB">
        <authorList>
            <consortium name="EnsemblPlants"/>
        </authorList>
    </citation>
    <scope>IDENTIFICATION</scope>
    <source>
        <strain evidence="1">cv. Heinz 1706</strain>
    </source>
</reference>
<protein>
    <submittedName>
        <fullName evidence="1">Uncharacterized protein</fullName>
    </submittedName>
</protein>
<proteinExistence type="predicted"/>
<organism evidence="1">
    <name type="scientific">Solanum lycopersicum</name>
    <name type="common">Tomato</name>
    <name type="synonym">Lycopersicon esculentum</name>
    <dbReference type="NCBI Taxonomy" id="4081"/>
    <lineage>
        <taxon>Eukaryota</taxon>
        <taxon>Viridiplantae</taxon>
        <taxon>Streptophyta</taxon>
        <taxon>Embryophyta</taxon>
        <taxon>Tracheophyta</taxon>
        <taxon>Spermatophyta</taxon>
        <taxon>Magnoliopsida</taxon>
        <taxon>eudicotyledons</taxon>
        <taxon>Gunneridae</taxon>
        <taxon>Pentapetalae</taxon>
        <taxon>asterids</taxon>
        <taxon>lamiids</taxon>
        <taxon>Solanales</taxon>
        <taxon>Solanaceae</taxon>
        <taxon>Solanoideae</taxon>
        <taxon>Solaneae</taxon>
        <taxon>Solanum</taxon>
        <taxon>Solanum subgen. Lycopersicon</taxon>
    </lineage>
</organism>